<organism evidence="1 2">
    <name type="scientific">Pluteus cervinus</name>
    <dbReference type="NCBI Taxonomy" id="181527"/>
    <lineage>
        <taxon>Eukaryota</taxon>
        <taxon>Fungi</taxon>
        <taxon>Dikarya</taxon>
        <taxon>Basidiomycota</taxon>
        <taxon>Agaricomycotina</taxon>
        <taxon>Agaricomycetes</taxon>
        <taxon>Agaricomycetidae</taxon>
        <taxon>Agaricales</taxon>
        <taxon>Pluteineae</taxon>
        <taxon>Pluteaceae</taxon>
        <taxon>Pluteus</taxon>
    </lineage>
</organism>
<name>A0ACD3AI96_9AGAR</name>
<reference evidence="1 2" key="1">
    <citation type="journal article" date="2019" name="Nat. Ecol. Evol.">
        <title>Megaphylogeny resolves global patterns of mushroom evolution.</title>
        <authorList>
            <person name="Varga T."/>
            <person name="Krizsan K."/>
            <person name="Foldi C."/>
            <person name="Dima B."/>
            <person name="Sanchez-Garcia M."/>
            <person name="Sanchez-Ramirez S."/>
            <person name="Szollosi G.J."/>
            <person name="Szarkandi J.G."/>
            <person name="Papp V."/>
            <person name="Albert L."/>
            <person name="Andreopoulos W."/>
            <person name="Angelini C."/>
            <person name="Antonin V."/>
            <person name="Barry K.W."/>
            <person name="Bougher N.L."/>
            <person name="Buchanan P."/>
            <person name="Buyck B."/>
            <person name="Bense V."/>
            <person name="Catcheside P."/>
            <person name="Chovatia M."/>
            <person name="Cooper J."/>
            <person name="Damon W."/>
            <person name="Desjardin D."/>
            <person name="Finy P."/>
            <person name="Geml J."/>
            <person name="Haridas S."/>
            <person name="Hughes K."/>
            <person name="Justo A."/>
            <person name="Karasinski D."/>
            <person name="Kautmanova I."/>
            <person name="Kiss B."/>
            <person name="Kocsube S."/>
            <person name="Kotiranta H."/>
            <person name="LaButti K.M."/>
            <person name="Lechner B.E."/>
            <person name="Liimatainen K."/>
            <person name="Lipzen A."/>
            <person name="Lukacs Z."/>
            <person name="Mihaltcheva S."/>
            <person name="Morgado L.N."/>
            <person name="Niskanen T."/>
            <person name="Noordeloos M.E."/>
            <person name="Ohm R.A."/>
            <person name="Ortiz-Santana B."/>
            <person name="Ovrebo C."/>
            <person name="Racz N."/>
            <person name="Riley R."/>
            <person name="Savchenko A."/>
            <person name="Shiryaev A."/>
            <person name="Soop K."/>
            <person name="Spirin V."/>
            <person name="Szebenyi C."/>
            <person name="Tomsovsky M."/>
            <person name="Tulloss R.E."/>
            <person name="Uehling J."/>
            <person name="Grigoriev I.V."/>
            <person name="Vagvolgyi C."/>
            <person name="Papp T."/>
            <person name="Martin F.M."/>
            <person name="Miettinen O."/>
            <person name="Hibbett D.S."/>
            <person name="Nagy L.G."/>
        </authorList>
    </citation>
    <scope>NUCLEOTIDE SEQUENCE [LARGE SCALE GENOMIC DNA]</scope>
    <source>
        <strain evidence="1 2">NL-1719</strain>
    </source>
</reference>
<sequence>MRIPDKQYSLVVRLSCFIGMVFGAIHFLSWHSSFPTHTELLLWRISSIVLVAQPALFSLGSFEGSVFSFVKFFSWFVGPIPYILARFCLLVLAFLTLNHLPPRALDSIAWTFYIPHL</sequence>
<proteinExistence type="predicted"/>
<evidence type="ECO:0000313" key="1">
    <source>
        <dbReference type="EMBL" id="TFK65492.1"/>
    </source>
</evidence>
<evidence type="ECO:0000313" key="2">
    <source>
        <dbReference type="Proteomes" id="UP000308600"/>
    </source>
</evidence>
<accession>A0ACD3AI96</accession>
<gene>
    <name evidence="1" type="ORF">BDN72DRAFT_920479</name>
</gene>
<dbReference type="EMBL" id="ML208435">
    <property type="protein sequence ID" value="TFK65492.1"/>
    <property type="molecule type" value="Genomic_DNA"/>
</dbReference>
<keyword evidence="2" id="KW-1185">Reference proteome</keyword>
<dbReference type="Proteomes" id="UP000308600">
    <property type="component" value="Unassembled WGS sequence"/>
</dbReference>
<protein>
    <submittedName>
        <fullName evidence="1">Uncharacterized protein</fullName>
    </submittedName>
</protein>